<keyword evidence="2" id="KW-1185">Reference proteome</keyword>
<dbReference type="RefSeq" id="WP_157681820.1">
    <property type="nucleotide sequence ID" value="NZ_LT629692.1"/>
</dbReference>
<evidence type="ECO:0000313" key="1">
    <source>
        <dbReference type="EMBL" id="SDG94928.1"/>
    </source>
</evidence>
<dbReference type="AlphaFoldDB" id="A0A1G7YEG0"/>
<sequence>MSYRAKAYPYPVLSSFSDDFGSDAKFHAAIEAEMGGDTSQQLVVTYDITQSVAWMDEYFLDGNARIVMDVQCRSTLFREYVDLDGWKGQLVFDDGQLYGSTTLTPLIIASSSNQTYRPDGINEEFGTSVFGVREGDILGVGESVTVDLEFSRTLDRDLVTIKYSTEESDTDIYRFQYDGPRIIIIAGESLRDAIGHMRADRSTRPYLFMSVYKDCIAGALNYLAREEDGENTELPWGRTLMSRLEDLGRALDPDDPEYQEISAQLLVSAKGIKKVEVADV</sequence>
<dbReference type="OrthoDB" id="8455441at2"/>
<dbReference type="Proteomes" id="UP000199009">
    <property type="component" value="Chromosome I"/>
</dbReference>
<reference evidence="1 2" key="1">
    <citation type="submission" date="2016-10" db="EMBL/GenBank/DDBJ databases">
        <authorList>
            <person name="de Groot N.N."/>
        </authorList>
    </citation>
    <scope>NUCLEOTIDE SEQUENCE [LARGE SCALE GENOMIC DNA]</scope>
    <source>
        <strain evidence="1 2">DSM 23142</strain>
    </source>
</reference>
<dbReference type="STRING" id="370764.SAMN04489810_1731"/>
<organism evidence="1 2">
    <name type="scientific">Microbacterium pygmaeum</name>
    <dbReference type="NCBI Taxonomy" id="370764"/>
    <lineage>
        <taxon>Bacteria</taxon>
        <taxon>Bacillati</taxon>
        <taxon>Actinomycetota</taxon>
        <taxon>Actinomycetes</taxon>
        <taxon>Micrococcales</taxon>
        <taxon>Microbacteriaceae</taxon>
        <taxon>Microbacterium</taxon>
    </lineage>
</organism>
<accession>A0A1G7YEG0</accession>
<evidence type="ECO:0000313" key="2">
    <source>
        <dbReference type="Proteomes" id="UP000199009"/>
    </source>
</evidence>
<dbReference type="EMBL" id="LT629692">
    <property type="protein sequence ID" value="SDG94928.1"/>
    <property type="molecule type" value="Genomic_DNA"/>
</dbReference>
<name>A0A1G7YEG0_9MICO</name>
<gene>
    <name evidence="1" type="ORF">SAMN04489810_1731</name>
</gene>
<protein>
    <submittedName>
        <fullName evidence="1">Uncharacterized protein</fullName>
    </submittedName>
</protein>
<proteinExistence type="predicted"/>